<accession>A0A084BB21</accession>
<sequence length="211" mass="23230">MAQEPYPLIYMSSQLLSTECEYHITVEGSLSELQRFRAASVELQPMLRINTHYSSTKMLGIPQGGVATARGPVQLYEDSVVLATHTASNLRWICTSEQADVARNSEIETASRLPVPKVTLTLPLCRQEALVRFNNSQVSAEEEVKSWHEPSSIHLSKALIARLPDTSSQISELQLETAGHCLSLLRQKLRTKKNIVLITSAGISVNIGSSS</sequence>
<name>A0A084BB21_STACB</name>
<protein>
    <submittedName>
        <fullName evidence="1">Uncharacterized protein</fullName>
    </submittedName>
</protein>
<organism evidence="1 2">
    <name type="scientific">Stachybotrys chartarum (strain CBS 109288 / IBT 7711)</name>
    <name type="common">Toxic black mold</name>
    <name type="synonym">Stilbospora chartarum</name>
    <dbReference type="NCBI Taxonomy" id="1280523"/>
    <lineage>
        <taxon>Eukaryota</taxon>
        <taxon>Fungi</taxon>
        <taxon>Dikarya</taxon>
        <taxon>Ascomycota</taxon>
        <taxon>Pezizomycotina</taxon>
        <taxon>Sordariomycetes</taxon>
        <taxon>Hypocreomycetidae</taxon>
        <taxon>Hypocreales</taxon>
        <taxon>Stachybotryaceae</taxon>
        <taxon>Stachybotrys</taxon>
    </lineage>
</organism>
<evidence type="ECO:0000313" key="2">
    <source>
        <dbReference type="Proteomes" id="UP000028045"/>
    </source>
</evidence>
<keyword evidence="2" id="KW-1185">Reference proteome</keyword>
<dbReference type="Proteomes" id="UP000028045">
    <property type="component" value="Unassembled WGS sequence"/>
</dbReference>
<reference evidence="1 2" key="1">
    <citation type="journal article" date="2014" name="BMC Genomics">
        <title>Comparative genome sequencing reveals chemotype-specific gene clusters in the toxigenic black mold Stachybotrys.</title>
        <authorList>
            <person name="Semeiks J."/>
            <person name="Borek D."/>
            <person name="Otwinowski Z."/>
            <person name="Grishin N.V."/>
        </authorList>
    </citation>
    <scope>NUCLEOTIDE SEQUENCE [LARGE SCALE GENOMIC DNA]</scope>
    <source>
        <strain evidence="2">CBS 109288 / IBT 7711</strain>
    </source>
</reference>
<dbReference type="HOGENOM" id="CLU_1305584_0_0_1"/>
<dbReference type="EMBL" id="KL647490">
    <property type="protein sequence ID" value="KEY74750.1"/>
    <property type="molecule type" value="Genomic_DNA"/>
</dbReference>
<evidence type="ECO:0000313" key="1">
    <source>
        <dbReference type="EMBL" id="KEY74750.1"/>
    </source>
</evidence>
<proteinExistence type="predicted"/>
<dbReference type="AlphaFoldDB" id="A0A084BB21"/>
<gene>
    <name evidence="1" type="ORF">S7711_11062</name>
</gene>